<gene>
    <name evidence="6" type="ORF">ABT317_00400</name>
</gene>
<accession>A0ABV1VUF2</accession>
<name>A0ABV1VUF2_9ACTN</name>
<dbReference type="Proteomes" id="UP001458415">
    <property type="component" value="Unassembled WGS sequence"/>
</dbReference>
<keyword evidence="3 4" id="KW-0732">Signal</keyword>
<comment type="similarity">
    <text evidence="2">Belongs to the bacterial solute-binding protein SsuA/TauA family.</text>
</comment>
<feature type="chain" id="PRO_5046042911" evidence="4">
    <location>
        <begin position="28"/>
        <end position="327"/>
    </location>
</feature>
<reference evidence="6 7" key="1">
    <citation type="submission" date="2024-06" db="EMBL/GenBank/DDBJ databases">
        <title>The Natural Products Discovery Center: Release of the First 8490 Sequenced Strains for Exploring Actinobacteria Biosynthetic Diversity.</title>
        <authorList>
            <person name="Kalkreuter E."/>
            <person name="Kautsar S.A."/>
            <person name="Yang D."/>
            <person name="Bader C.D."/>
            <person name="Teijaro C.N."/>
            <person name="Fluegel L."/>
            <person name="Davis C.M."/>
            <person name="Simpson J.R."/>
            <person name="Lauterbach L."/>
            <person name="Steele A.D."/>
            <person name="Gui C."/>
            <person name="Meng S."/>
            <person name="Li G."/>
            <person name="Viehrig K."/>
            <person name="Ye F."/>
            <person name="Su P."/>
            <person name="Kiefer A.F."/>
            <person name="Nichols A."/>
            <person name="Cepeda A.J."/>
            <person name="Yan W."/>
            <person name="Fan B."/>
            <person name="Jiang Y."/>
            <person name="Adhikari A."/>
            <person name="Zheng C.-J."/>
            <person name="Schuster L."/>
            <person name="Cowan T.M."/>
            <person name="Smanski M.J."/>
            <person name="Chevrette M.G."/>
            <person name="De Carvalho L.P.S."/>
            <person name="Shen B."/>
        </authorList>
    </citation>
    <scope>NUCLEOTIDE SEQUENCE [LARGE SCALE GENOMIC DNA]</scope>
    <source>
        <strain evidence="6 7">NPDC000634</strain>
    </source>
</reference>
<organism evidence="6 7">
    <name type="scientific">Streptomyces carpinensis</name>
    <dbReference type="NCBI Taxonomy" id="66369"/>
    <lineage>
        <taxon>Bacteria</taxon>
        <taxon>Bacillati</taxon>
        <taxon>Actinomycetota</taxon>
        <taxon>Actinomycetes</taxon>
        <taxon>Kitasatosporales</taxon>
        <taxon>Streptomycetaceae</taxon>
        <taxon>Streptomyces</taxon>
    </lineage>
</organism>
<evidence type="ECO:0000313" key="6">
    <source>
        <dbReference type="EMBL" id="MER6975564.1"/>
    </source>
</evidence>
<dbReference type="Pfam" id="PF09084">
    <property type="entry name" value="NMT1"/>
    <property type="match status" value="1"/>
</dbReference>
<comment type="caution">
    <text evidence="6">The sequence shown here is derived from an EMBL/GenBank/DDBJ whole genome shotgun (WGS) entry which is preliminary data.</text>
</comment>
<feature type="domain" description="SsuA/THI5-like" evidence="5">
    <location>
        <begin position="49"/>
        <end position="244"/>
    </location>
</feature>
<dbReference type="Gene3D" id="3.40.190.10">
    <property type="entry name" value="Periplasmic binding protein-like II"/>
    <property type="match status" value="2"/>
</dbReference>
<evidence type="ECO:0000256" key="2">
    <source>
        <dbReference type="ARBA" id="ARBA00010742"/>
    </source>
</evidence>
<evidence type="ECO:0000256" key="4">
    <source>
        <dbReference type="SAM" id="SignalP"/>
    </source>
</evidence>
<dbReference type="EMBL" id="JBEPCU010000002">
    <property type="protein sequence ID" value="MER6975564.1"/>
    <property type="molecule type" value="Genomic_DNA"/>
</dbReference>
<dbReference type="InterPro" id="IPR015168">
    <property type="entry name" value="SsuA/THI5"/>
</dbReference>
<evidence type="ECO:0000256" key="3">
    <source>
        <dbReference type="ARBA" id="ARBA00022729"/>
    </source>
</evidence>
<evidence type="ECO:0000313" key="7">
    <source>
        <dbReference type="Proteomes" id="UP001458415"/>
    </source>
</evidence>
<evidence type="ECO:0000259" key="5">
    <source>
        <dbReference type="Pfam" id="PF09084"/>
    </source>
</evidence>
<protein>
    <submittedName>
        <fullName evidence="6">ABC transporter substrate-binding protein</fullName>
    </submittedName>
</protein>
<dbReference type="PANTHER" id="PTHR30024">
    <property type="entry name" value="ALIPHATIC SULFONATES-BINDING PROTEIN-RELATED"/>
    <property type="match status" value="1"/>
</dbReference>
<proteinExistence type="inferred from homology"/>
<feature type="signal peptide" evidence="4">
    <location>
        <begin position="1"/>
        <end position="27"/>
    </location>
</feature>
<dbReference type="SUPFAM" id="SSF53850">
    <property type="entry name" value="Periplasmic binding protein-like II"/>
    <property type="match status" value="1"/>
</dbReference>
<dbReference type="PROSITE" id="PS51257">
    <property type="entry name" value="PROKAR_LIPOPROTEIN"/>
    <property type="match status" value="1"/>
</dbReference>
<evidence type="ECO:0000256" key="1">
    <source>
        <dbReference type="ARBA" id="ARBA00004418"/>
    </source>
</evidence>
<sequence length="327" mass="34173">MKLKPGATGAAGVALATVLAMSLTACGSSDTSSDGVITVSYSEEVADELPLWIASEAGYFKEEGLNVKLVSLASDQGYPALISGQTQIASMGGSQIVSGAAAGGDVKVLATMTPVFPYQLYANVDSAAKLKGKKIGYTSKSGSQYIGTLAALKKIGLSPSDVNLVPLGSVTNVNNALLSKTIDAAATHPPASLQFEDAGLHMVLDIAQQKIPNINVGISSKGSYIKAHPDVIEKFMAGLKKGFDRERSDQKYATKVLGAHIGLDKQRALDETWKYYSTEVFPAVPEATKAQLVSAQESLGGSVHGVDKLDLSKLIDSSFVDKAFKGK</sequence>
<comment type="subcellular location">
    <subcellularLocation>
        <location evidence="1">Periplasm</location>
    </subcellularLocation>
</comment>
<keyword evidence="7" id="KW-1185">Reference proteome</keyword>
<dbReference type="PANTHER" id="PTHR30024:SF47">
    <property type="entry name" value="TAURINE-BINDING PERIPLASMIC PROTEIN"/>
    <property type="match status" value="1"/>
</dbReference>